<dbReference type="InterPro" id="IPR019811">
    <property type="entry name" value="HDH_CS"/>
</dbReference>
<dbReference type="CDD" id="cd04881">
    <property type="entry name" value="ACT_HSDH-Hom"/>
    <property type="match status" value="1"/>
</dbReference>
<feature type="domain" description="ACT" evidence="14">
    <location>
        <begin position="359"/>
        <end position="444"/>
    </location>
</feature>
<sequence length="450" mass="46834">MTSAILSTPSQPLRIGIAGLGTVGASTLRILRRQENALAARCGRTIRVTAVSARDRNRDRGIDLGGLAWFDDPVALAKSDEIDCFVELIGGSDGPAKAAVETALSAGKHVVTANKALLAAHGVALAELAESKGVALAFESSSAGGIPVVKTLREALAGNNVSRISGILNGTCNYILSRMEGEGLTFEACLKDAQRLGYAEADPTFDVEGFDTAHKLAILTSLAFGTKIDAEAIHVEGISAITPLDLKMADDLGYRIKLLGVAERTKTGIEQRVHPTMVPKSSPIAQVMGVLNAVAIDADAVREITLVGPGAGGDPTASAVVADIADVARGTAGLPFGLPVARLEEAKRAPMQRHEGGYYIRLAVADRPGAAAAIATRMAEADISLESIVQRRSPEAVTRDPGGRSGAPVPVVLITYATSETAIRAALEKVTADGHVAEPPQVIRIEREQV</sequence>
<evidence type="ECO:0000313" key="15">
    <source>
        <dbReference type="EMBL" id="UZF88262.1"/>
    </source>
</evidence>
<dbReference type="Gene3D" id="3.30.360.10">
    <property type="entry name" value="Dihydrodipicolinate Reductase, domain 2"/>
    <property type="match status" value="1"/>
</dbReference>
<dbReference type="NCBIfam" id="NF004976">
    <property type="entry name" value="PRK06349.1"/>
    <property type="match status" value="1"/>
</dbReference>
<feature type="binding site" evidence="12">
    <location>
        <position position="200"/>
    </location>
    <ligand>
        <name>L-homoserine</name>
        <dbReference type="ChEBI" id="CHEBI:57476"/>
    </ligand>
</feature>
<dbReference type="FunFam" id="3.30.360.10:FF:000005">
    <property type="entry name" value="Homoserine dehydrogenase"/>
    <property type="match status" value="1"/>
</dbReference>
<dbReference type="GO" id="GO:0004412">
    <property type="term" value="F:homoserine dehydrogenase activity"/>
    <property type="evidence" value="ECO:0007669"/>
    <property type="project" value="UniProtKB-EC"/>
</dbReference>
<dbReference type="EC" id="1.1.1.3" evidence="4"/>
<proteinExistence type="inferred from homology"/>
<protein>
    <recommendedName>
        <fullName evidence="5">Homoserine dehydrogenase</fullName>
        <ecNumber evidence="4">1.1.1.3</ecNumber>
    </recommendedName>
</protein>
<feature type="binding site" evidence="12">
    <location>
        <begin position="18"/>
        <end position="25"/>
    </location>
    <ligand>
        <name>NADP(+)</name>
        <dbReference type="ChEBI" id="CHEBI:58349"/>
    </ligand>
</feature>
<keyword evidence="7" id="KW-0791">Threonine biosynthesis</keyword>
<name>A0A9E7ZW31_9HYPH</name>
<dbReference type="PANTHER" id="PTHR43331:SF1">
    <property type="entry name" value="HOMOSERINE DEHYDROGENASE"/>
    <property type="match status" value="1"/>
</dbReference>
<dbReference type="GO" id="GO:0009088">
    <property type="term" value="P:threonine biosynthetic process"/>
    <property type="evidence" value="ECO:0007669"/>
    <property type="project" value="UniProtKB-KW"/>
</dbReference>
<dbReference type="AlphaFoldDB" id="A0A9E7ZW31"/>
<comment type="similarity">
    <text evidence="3 13">Belongs to the homoserine dehydrogenase family.</text>
</comment>
<reference evidence="15" key="1">
    <citation type="submission" date="2022-08" db="EMBL/GenBank/DDBJ databases">
        <title>Complete Genome Sequences of 2 Bosea sp. soil isolates.</title>
        <authorList>
            <person name="Alvarez Arevalo M."/>
            <person name="Sterndorff E.B."/>
            <person name="Faurdal D."/>
            <person name="Joergensen T.S."/>
            <person name="Weber T."/>
        </authorList>
    </citation>
    <scope>NUCLEOTIDE SEQUENCE</scope>
    <source>
        <strain evidence="15">NBC_00436</strain>
    </source>
</reference>
<dbReference type="SUPFAM" id="SSF55347">
    <property type="entry name" value="Glyceraldehyde-3-phosphate dehydrogenase-like, C-terminal domain"/>
    <property type="match status" value="1"/>
</dbReference>
<accession>A0A9E7ZW31</accession>
<dbReference type="InterPro" id="IPR016204">
    <property type="entry name" value="HDH"/>
</dbReference>
<dbReference type="EMBL" id="CP102774">
    <property type="protein sequence ID" value="UZF88262.1"/>
    <property type="molecule type" value="Genomic_DNA"/>
</dbReference>
<evidence type="ECO:0000256" key="10">
    <source>
        <dbReference type="ARBA" id="ARBA00023167"/>
    </source>
</evidence>
<dbReference type="GO" id="GO:0009086">
    <property type="term" value="P:methionine biosynthetic process"/>
    <property type="evidence" value="ECO:0007669"/>
    <property type="project" value="UniProtKB-KW"/>
</dbReference>
<evidence type="ECO:0000256" key="6">
    <source>
        <dbReference type="ARBA" id="ARBA00022605"/>
    </source>
</evidence>
<dbReference type="Pfam" id="PF01842">
    <property type="entry name" value="ACT"/>
    <property type="match status" value="1"/>
</dbReference>
<dbReference type="InterPro" id="IPR005106">
    <property type="entry name" value="Asp/hSer_DH_NAD-bd"/>
</dbReference>
<dbReference type="PROSITE" id="PS01042">
    <property type="entry name" value="HOMOSER_DHGENASE"/>
    <property type="match status" value="1"/>
</dbReference>
<dbReference type="SUPFAM" id="SSF51735">
    <property type="entry name" value="NAD(P)-binding Rossmann-fold domains"/>
    <property type="match status" value="1"/>
</dbReference>
<dbReference type="InterPro" id="IPR001342">
    <property type="entry name" value="HDH_cat"/>
</dbReference>
<dbReference type="PIRSF" id="PIRSF000098">
    <property type="entry name" value="Homoser_dehydrog"/>
    <property type="match status" value="1"/>
</dbReference>
<gene>
    <name evidence="15" type="ORF">NWE54_05600</name>
</gene>
<feature type="binding site" evidence="12">
    <location>
        <position position="115"/>
    </location>
    <ligand>
        <name>NADPH</name>
        <dbReference type="ChEBI" id="CHEBI:57783"/>
    </ligand>
</feature>
<evidence type="ECO:0000256" key="4">
    <source>
        <dbReference type="ARBA" id="ARBA00013213"/>
    </source>
</evidence>
<dbReference type="Pfam" id="PF03447">
    <property type="entry name" value="NAD_binding_3"/>
    <property type="match status" value="1"/>
</dbReference>
<evidence type="ECO:0000256" key="7">
    <source>
        <dbReference type="ARBA" id="ARBA00022697"/>
    </source>
</evidence>
<dbReference type="PROSITE" id="PS51671">
    <property type="entry name" value="ACT"/>
    <property type="match status" value="1"/>
</dbReference>
<organism evidence="15">
    <name type="scientific">Bosea sp. NBC_00436</name>
    <dbReference type="NCBI Taxonomy" id="2969620"/>
    <lineage>
        <taxon>Bacteria</taxon>
        <taxon>Pseudomonadati</taxon>
        <taxon>Pseudomonadota</taxon>
        <taxon>Alphaproteobacteria</taxon>
        <taxon>Hyphomicrobiales</taxon>
        <taxon>Boseaceae</taxon>
        <taxon>Bosea</taxon>
    </lineage>
</organism>
<evidence type="ECO:0000256" key="8">
    <source>
        <dbReference type="ARBA" id="ARBA00022857"/>
    </source>
</evidence>
<dbReference type="PANTHER" id="PTHR43331">
    <property type="entry name" value="HOMOSERINE DEHYDROGENASE"/>
    <property type="match status" value="1"/>
</dbReference>
<evidence type="ECO:0000256" key="12">
    <source>
        <dbReference type="PIRSR" id="PIRSR000098-2"/>
    </source>
</evidence>
<keyword evidence="9" id="KW-0560">Oxidoreductase</keyword>
<dbReference type="InterPro" id="IPR045865">
    <property type="entry name" value="ACT-like_dom_sf"/>
</dbReference>
<feature type="active site" description="Proton donor" evidence="11">
    <location>
        <position position="215"/>
    </location>
</feature>
<dbReference type="Gene3D" id="3.40.50.720">
    <property type="entry name" value="NAD(P)-binding Rossmann-like Domain"/>
    <property type="match status" value="1"/>
</dbReference>
<evidence type="ECO:0000256" key="3">
    <source>
        <dbReference type="ARBA" id="ARBA00006753"/>
    </source>
</evidence>
<dbReference type="Gene3D" id="3.30.70.260">
    <property type="match status" value="1"/>
</dbReference>
<evidence type="ECO:0000256" key="1">
    <source>
        <dbReference type="ARBA" id="ARBA00005056"/>
    </source>
</evidence>
<evidence type="ECO:0000256" key="5">
    <source>
        <dbReference type="ARBA" id="ARBA00013376"/>
    </source>
</evidence>
<evidence type="ECO:0000256" key="11">
    <source>
        <dbReference type="PIRSR" id="PIRSR000098-1"/>
    </source>
</evidence>
<keyword evidence="8 12" id="KW-0521">NADP</keyword>
<evidence type="ECO:0000256" key="9">
    <source>
        <dbReference type="ARBA" id="ARBA00023002"/>
    </source>
</evidence>
<dbReference type="Pfam" id="PF00742">
    <property type="entry name" value="Homoserine_dh"/>
    <property type="match status" value="1"/>
</dbReference>
<keyword evidence="6" id="KW-0028">Amino-acid biosynthesis</keyword>
<dbReference type="SUPFAM" id="SSF55021">
    <property type="entry name" value="ACT-like"/>
    <property type="match status" value="1"/>
</dbReference>
<dbReference type="InterPro" id="IPR002912">
    <property type="entry name" value="ACT_dom"/>
</dbReference>
<comment type="pathway">
    <text evidence="1">Amino-acid biosynthesis; L-threonine biosynthesis; L-threonine from L-aspartate: step 3/5.</text>
</comment>
<keyword evidence="10" id="KW-0486">Methionine biosynthesis</keyword>
<evidence type="ECO:0000256" key="2">
    <source>
        <dbReference type="ARBA" id="ARBA00005062"/>
    </source>
</evidence>
<dbReference type="GO" id="GO:0050661">
    <property type="term" value="F:NADP binding"/>
    <property type="evidence" value="ECO:0007669"/>
    <property type="project" value="InterPro"/>
</dbReference>
<evidence type="ECO:0000259" key="14">
    <source>
        <dbReference type="PROSITE" id="PS51671"/>
    </source>
</evidence>
<dbReference type="InterPro" id="IPR036291">
    <property type="entry name" value="NAD(P)-bd_dom_sf"/>
</dbReference>
<comment type="pathway">
    <text evidence="2">Amino-acid biosynthesis; L-methionine biosynthesis via de novo pathway; L-homoserine from L-aspartate: step 3/3.</text>
</comment>
<evidence type="ECO:0000256" key="13">
    <source>
        <dbReference type="RuleBase" id="RU004171"/>
    </source>
</evidence>